<accession>A0A3E1P9M7</accession>
<dbReference type="EMBL" id="QTJV01000001">
    <property type="protein sequence ID" value="RFM36864.1"/>
    <property type="molecule type" value="Genomic_DNA"/>
</dbReference>
<dbReference type="Proteomes" id="UP000261174">
    <property type="component" value="Unassembled WGS sequence"/>
</dbReference>
<sequence>MDNYLGEIRNFPYSRIPSGWLPCNGQELSVNGHQALAALLGQTYGGNGSTTFKLPNLNGRTIVGYGPSARGQNFPLGQFGGTETVALTDPNTIPPHNHMMYGSNVYNIGGPNNNYLGNPNVPASSTQTSKNTAQVNLYAPAATPTVDFPDVITSTGAGAPHENRMPYLVTNYCIASEGLWPSRSI</sequence>
<dbReference type="InterPro" id="IPR037053">
    <property type="entry name" value="Phage_tail_collar_dom_sf"/>
</dbReference>
<dbReference type="Gene3D" id="3.90.1340.10">
    <property type="entry name" value="Phage tail collar domain"/>
    <property type="match status" value="1"/>
</dbReference>
<dbReference type="Pfam" id="PF07484">
    <property type="entry name" value="Collar"/>
    <property type="match status" value="1"/>
</dbReference>
<organism evidence="2 3">
    <name type="scientific">Chitinophaga silvisoli</name>
    <dbReference type="NCBI Taxonomy" id="2291814"/>
    <lineage>
        <taxon>Bacteria</taxon>
        <taxon>Pseudomonadati</taxon>
        <taxon>Bacteroidota</taxon>
        <taxon>Chitinophagia</taxon>
        <taxon>Chitinophagales</taxon>
        <taxon>Chitinophagaceae</taxon>
        <taxon>Chitinophaga</taxon>
    </lineage>
</organism>
<dbReference type="RefSeq" id="WP_116852183.1">
    <property type="nucleotide sequence ID" value="NZ_QTJV01000001.1"/>
</dbReference>
<comment type="caution">
    <text evidence="2">The sequence shown here is derived from an EMBL/GenBank/DDBJ whole genome shotgun (WGS) entry which is preliminary data.</text>
</comment>
<dbReference type="AlphaFoldDB" id="A0A3E1P9M7"/>
<dbReference type="SUPFAM" id="SSF88874">
    <property type="entry name" value="Receptor-binding domain of short tail fibre protein gp12"/>
    <property type="match status" value="1"/>
</dbReference>
<proteinExistence type="predicted"/>
<evidence type="ECO:0000259" key="1">
    <source>
        <dbReference type="Pfam" id="PF07484"/>
    </source>
</evidence>
<name>A0A3E1P9M7_9BACT</name>
<evidence type="ECO:0000313" key="2">
    <source>
        <dbReference type="EMBL" id="RFM36864.1"/>
    </source>
</evidence>
<evidence type="ECO:0000313" key="3">
    <source>
        <dbReference type="Proteomes" id="UP000261174"/>
    </source>
</evidence>
<keyword evidence="3" id="KW-1185">Reference proteome</keyword>
<dbReference type="InterPro" id="IPR011083">
    <property type="entry name" value="Phage_tail_collar_dom"/>
</dbReference>
<reference evidence="2 3" key="1">
    <citation type="submission" date="2018-08" db="EMBL/GenBank/DDBJ databases">
        <title>Chitinophaga sp. K20C18050901, a novel bacterium isolated from forest soil.</title>
        <authorList>
            <person name="Wang C."/>
        </authorList>
    </citation>
    <scope>NUCLEOTIDE SEQUENCE [LARGE SCALE GENOMIC DNA]</scope>
    <source>
        <strain evidence="2 3">K20C18050901</strain>
    </source>
</reference>
<dbReference type="OrthoDB" id="663332at2"/>
<feature type="domain" description="Phage tail collar" evidence="1">
    <location>
        <begin position="6"/>
        <end position="62"/>
    </location>
</feature>
<protein>
    <submittedName>
        <fullName evidence="2">Phage tail protein</fullName>
    </submittedName>
</protein>
<gene>
    <name evidence="2" type="ORF">DXN04_05020</name>
</gene>